<protein>
    <submittedName>
        <fullName evidence="10">Acyl-CoA dehydrogenase</fullName>
    </submittedName>
</protein>
<dbReference type="Pfam" id="PF02771">
    <property type="entry name" value="Acyl-CoA_dh_N"/>
    <property type="match status" value="1"/>
</dbReference>
<keyword evidence="4 6" id="KW-0274">FAD</keyword>
<feature type="domain" description="Acyl-CoA oxidase/dehydrogenase middle" evidence="8">
    <location>
        <begin position="122"/>
        <end position="215"/>
    </location>
</feature>
<dbReference type="Pfam" id="PF00441">
    <property type="entry name" value="Acyl-CoA_dh_1"/>
    <property type="match status" value="1"/>
</dbReference>
<organism evidence="10 11">
    <name type="scientific">Weizmannia acidilactici</name>
    <dbReference type="NCBI Taxonomy" id="2607726"/>
    <lineage>
        <taxon>Bacteria</taxon>
        <taxon>Bacillati</taxon>
        <taxon>Bacillota</taxon>
        <taxon>Bacilli</taxon>
        <taxon>Bacillales</taxon>
        <taxon>Bacillaceae</taxon>
        <taxon>Heyndrickxia</taxon>
    </lineage>
</organism>
<dbReference type="CDD" id="cd00567">
    <property type="entry name" value="ACAD"/>
    <property type="match status" value="1"/>
</dbReference>
<evidence type="ECO:0000259" key="8">
    <source>
        <dbReference type="Pfam" id="PF02770"/>
    </source>
</evidence>
<feature type="domain" description="Acyl-CoA dehydrogenase/oxidase N-terminal" evidence="9">
    <location>
        <begin position="25"/>
        <end position="95"/>
    </location>
</feature>
<reference evidence="10 11" key="1">
    <citation type="submission" date="2019-09" db="EMBL/GenBank/DDBJ databases">
        <title>Draft genome sequence of Bacillus sp. JC-7.</title>
        <authorList>
            <person name="Tanaka N."/>
            <person name="Shiwa Y."/>
            <person name="Fujita N."/>
            <person name="Tanasupawat S."/>
        </authorList>
    </citation>
    <scope>NUCLEOTIDE SEQUENCE [LARGE SCALE GENOMIC DNA]</scope>
    <source>
        <strain evidence="10 11">JC-7</strain>
    </source>
</reference>
<comment type="caution">
    <text evidence="10">The sequence shown here is derived from an EMBL/GenBank/DDBJ whole genome shotgun (WGS) entry which is preliminary data.</text>
</comment>
<evidence type="ECO:0000256" key="4">
    <source>
        <dbReference type="ARBA" id="ARBA00022827"/>
    </source>
</evidence>
<comment type="cofactor">
    <cofactor evidence="1 6">
        <name>FAD</name>
        <dbReference type="ChEBI" id="CHEBI:57692"/>
    </cofactor>
</comment>
<gene>
    <name evidence="10" type="ORF">BpJC7_00450</name>
</gene>
<dbReference type="GO" id="GO:0050660">
    <property type="term" value="F:flavin adenine dinucleotide binding"/>
    <property type="evidence" value="ECO:0007669"/>
    <property type="project" value="InterPro"/>
</dbReference>
<feature type="domain" description="Acyl-CoA dehydrogenase/oxidase C-terminal" evidence="7">
    <location>
        <begin position="240"/>
        <end position="358"/>
    </location>
</feature>
<sequence>MDFLKVQTLGDRLELMTLINSSFYERAAANDMQGRFPYENIEELKGAGYTKLTVPKEYGGGGISLYELVRLQEEIAIADGSTALSIGWHMGLMMHLSETRTWDPQLFERMCKAVVNGALINTCATEEQTGSPTRGGMPTTIAERKNGGWVLNGRKTFATMSPVLDYFIVTATIPEKGEVGSFVVPSNAAGLSVVETWDSISLRATGSHDVLLENVKVPLEALAELHTNKKEPAGYLLHIPACYLGIAEQAKREAVHFATWYTPNSLNHPIAELPAIRQKFGEMELKIMQSRHFLYSVAKMWDEAGKEKRKQMGPELGAVKLTVTNNAIEVVDLAMRVVGSRSLSAESPLQRYYRDVRAGLHNPPMDDAVIMQLAERA</sequence>
<dbReference type="InterPro" id="IPR009075">
    <property type="entry name" value="AcylCo_DH/oxidase_C"/>
</dbReference>
<dbReference type="FunFam" id="2.40.110.10:FF:000020">
    <property type="entry name" value="Putative acyl-CoA dehydrogenase YdbM"/>
    <property type="match status" value="1"/>
</dbReference>
<comment type="similarity">
    <text evidence="2 6">Belongs to the acyl-CoA dehydrogenase family.</text>
</comment>
<name>A0A5J4J126_9BACI</name>
<dbReference type="InterPro" id="IPR036250">
    <property type="entry name" value="AcylCo_DH-like_C"/>
</dbReference>
<keyword evidence="3 6" id="KW-0285">Flavoprotein</keyword>
<evidence type="ECO:0000313" key="11">
    <source>
        <dbReference type="Proteomes" id="UP000391919"/>
    </source>
</evidence>
<dbReference type="RefSeq" id="WP_151705774.1">
    <property type="nucleotide sequence ID" value="NZ_BKZQ01000001.1"/>
</dbReference>
<dbReference type="PIRSF" id="PIRSF016578">
    <property type="entry name" value="HsaA"/>
    <property type="match status" value="1"/>
</dbReference>
<dbReference type="InterPro" id="IPR009100">
    <property type="entry name" value="AcylCoA_DH/oxidase_NM_dom_sf"/>
</dbReference>
<dbReference type="Proteomes" id="UP000391919">
    <property type="component" value="Unassembled WGS sequence"/>
</dbReference>
<evidence type="ECO:0000256" key="6">
    <source>
        <dbReference type="RuleBase" id="RU362125"/>
    </source>
</evidence>
<dbReference type="AlphaFoldDB" id="A0A5J4J126"/>
<evidence type="ECO:0000256" key="3">
    <source>
        <dbReference type="ARBA" id="ARBA00022630"/>
    </source>
</evidence>
<dbReference type="InterPro" id="IPR046373">
    <property type="entry name" value="Acyl-CoA_Oxase/DH_mid-dom_sf"/>
</dbReference>
<dbReference type="SUPFAM" id="SSF47203">
    <property type="entry name" value="Acyl-CoA dehydrogenase C-terminal domain-like"/>
    <property type="match status" value="1"/>
</dbReference>
<evidence type="ECO:0000259" key="9">
    <source>
        <dbReference type="Pfam" id="PF02771"/>
    </source>
</evidence>
<evidence type="ECO:0000313" key="10">
    <source>
        <dbReference type="EMBL" id="GER68742.1"/>
    </source>
</evidence>
<evidence type="ECO:0000256" key="5">
    <source>
        <dbReference type="ARBA" id="ARBA00023002"/>
    </source>
</evidence>
<accession>A0A5J4J126</accession>
<evidence type="ECO:0000256" key="2">
    <source>
        <dbReference type="ARBA" id="ARBA00009347"/>
    </source>
</evidence>
<evidence type="ECO:0000256" key="1">
    <source>
        <dbReference type="ARBA" id="ARBA00001974"/>
    </source>
</evidence>
<dbReference type="Gene3D" id="1.10.540.10">
    <property type="entry name" value="Acyl-CoA dehydrogenase/oxidase, N-terminal domain"/>
    <property type="match status" value="1"/>
</dbReference>
<dbReference type="EMBL" id="BKZQ01000001">
    <property type="protein sequence ID" value="GER68742.1"/>
    <property type="molecule type" value="Genomic_DNA"/>
</dbReference>
<keyword evidence="5 6" id="KW-0560">Oxidoreductase</keyword>
<dbReference type="PANTHER" id="PTHR43884:SF25">
    <property type="entry name" value="ACYL-COA DEHYDROGENASE YDBM-RELATED"/>
    <property type="match status" value="1"/>
</dbReference>
<keyword evidence="11" id="KW-1185">Reference proteome</keyword>
<dbReference type="Pfam" id="PF02770">
    <property type="entry name" value="Acyl-CoA_dh_M"/>
    <property type="match status" value="1"/>
</dbReference>
<dbReference type="InterPro" id="IPR037069">
    <property type="entry name" value="AcylCoA_DH/ox_N_sf"/>
</dbReference>
<dbReference type="PANTHER" id="PTHR43884">
    <property type="entry name" value="ACYL-COA DEHYDROGENASE"/>
    <property type="match status" value="1"/>
</dbReference>
<dbReference type="InterPro" id="IPR013786">
    <property type="entry name" value="AcylCoA_DH/ox_N"/>
</dbReference>
<evidence type="ECO:0000259" key="7">
    <source>
        <dbReference type="Pfam" id="PF00441"/>
    </source>
</evidence>
<dbReference type="Gene3D" id="2.40.110.10">
    <property type="entry name" value="Butyryl-CoA Dehydrogenase, subunit A, domain 2"/>
    <property type="match status" value="1"/>
</dbReference>
<dbReference type="InterPro" id="IPR006091">
    <property type="entry name" value="Acyl-CoA_Oxase/DH_mid-dom"/>
</dbReference>
<dbReference type="Gene3D" id="1.20.140.10">
    <property type="entry name" value="Butyryl-CoA Dehydrogenase, subunit A, domain 3"/>
    <property type="match status" value="1"/>
</dbReference>
<dbReference type="GO" id="GO:0003995">
    <property type="term" value="F:acyl-CoA dehydrogenase activity"/>
    <property type="evidence" value="ECO:0007669"/>
    <property type="project" value="TreeGrafter"/>
</dbReference>
<dbReference type="SUPFAM" id="SSF56645">
    <property type="entry name" value="Acyl-CoA dehydrogenase NM domain-like"/>
    <property type="match status" value="1"/>
</dbReference>
<proteinExistence type="inferred from homology"/>